<dbReference type="Pfam" id="PF24681">
    <property type="entry name" value="Kelch_KLHDC2_KLHL20_DRC7"/>
    <property type="match status" value="1"/>
</dbReference>
<keyword evidence="5" id="KW-1185">Reference proteome</keyword>
<dbReference type="SMART" id="SM00612">
    <property type="entry name" value="Kelch"/>
    <property type="match status" value="6"/>
</dbReference>
<dbReference type="SMART" id="SM00875">
    <property type="entry name" value="BACK"/>
    <property type="match status" value="1"/>
</dbReference>
<dbReference type="Pfam" id="PF01344">
    <property type="entry name" value="Kelch_1"/>
    <property type="match status" value="1"/>
</dbReference>
<name>A0A9J6CU99_RHIMP</name>
<dbReference type="Gene3D" id="2.120.10.80">
    <property type="entry name" value="Kelch-type beta propeller"/>
    <property type="match status" value="2"/>
</dbReference>
<protein>
    <recommendedName>
        <fullName evidence="3">BTB domain-containing protein</fullName>
    </recommendedName>
</protein>
<dbReference type="InterPro" id="IPR006652">
    <property type="entry name" value="Kelch_1"/>
</dbReference>
<organism evidence="4 5">
    <name type="scientific">Rhipicephalus microplus</name>
    <name type="common">Cattle tick</name>
    <name type="synonym">Boophilus microplus</name>
    <dbReference type="NCBI Taxonomy" id="6941"/>
    <lineage>
        <taxon>Eukaryota</taxon>
        <taxon>Metazoa</taxon>
        <taxon>Ecdysozoa</taxon>
        <taxon>Arthropoda</taxon>
        <taxon>Chelicerata</taxon>
        <taxon>Arachnida</taxon>
        <taxon>Acari</taxon>
        <taxon>Parasitiformes</taxon>
        <taxon>Ixodida</taxon>
        <taxon>Ixodoidea</taxon>
        <taxon>Ixodidae</taxon>
        <taxon>Rhipicephalinae</taxon>
        <taxon>Rhipicephalus</taxon>
        <taxon>Boophilus</taxon>
    </lineage>
</organism>
<accession>A0A9J6CU99</accession>
<proteinExistence type="predicted"/>
<dbReference type="InterPro" id="IPR011333">
    <property type="entry name" value="SKP1/BTB/POZ_sf"/>
</dbReference>
<dbReference type="VEuPathDB" id="VectorBase:LOC119163246"/>
<reference evidence="4" key="1">
    <citation type="journal article" date="2020" name="Cell">
        <title>Large-Scale Comparative Analyses of Tick Genomes Elucidate Their Genetic Diversity and Vector Capacities.</title>
        <authorList>
            <consortium name="Tick Genome and Microbiome Consortium (TIGMIC)"/>
            <person name="Jia N."/>
            <person name="Wang J."/>
            <person name="Shi W."/>
            <person name="Du L."/>
            <person name="Sun Y."/>
            <person name="Zhan W."/>
            <person name="Jiang J.F."/>
            <person name="Wang Q."/>
            <person name="Zhang B."/>
            <person name="Ji P."/>
            <person name="Bell-Sakyi L."/>
            <person name="Cui X.M."/>
            <person name="Yuan T.T."/>
            <person name="Jiang B.G."/>
            <person name="Yang W.F."/>
            <person name="Lam T.T."/>
            <person name="Chang Q.C."/>
            <person name="Ding S.J."/>
            <person name="Wang X.J."/>
            <person name="Zhu J.G."/>
            <person name="Ruan X.D."/>
            <person name="Zhao L."/>
            <person name="Wei J.T."/>
            <person name="Ye R.Z."/>
            <person name="Que T.C."/>
            <person name="Du C.H."/>
            <person name="Zhou Y.H."/>
            <person name="Cheng J.X."/>
            <person name="Dai P.F."/>
            <person name="Guo W.B."/>
            <person name="Han X.H."/>
            <person name="Huang E.J."/>
            <person name="Li L.F."/>
            <person name="Wei W."/>
            <person name="Gao Y.C."/>
            <person name="Liu J.Z."/>
            <person name="Shao H.Z."/>
            <person name="Wang X."/>
            <person name="Wang C.C."/>
            <person name="Yang T.C."/>
            <person name="Huo Q.B."/>
            <person name="Li W."/>
            <person name="Chen H.Y."/>
            <person name="Chen S.E."/>
            <person name="Zhou L.G."/>
            <person name="Ni X.B."/>
            <person name="Tian J.H."/>
            <person name="Sheng Y."/>
            <person name="Liu T."/>
            <person name="Pan Y.S."/>
            <person name="Xia L.Y."/>
            <person name="Li J."/>
            <person name="Zhao F."/>
            <person name="Cao W.C."/>
        </authorList>
    </citation>
    <scope>NUCLEOTIDE SEQUENCE</scope>
    <source>
        <strain evidence="4">Rmic-2018</strain>
    </source>
</reference>
<dbReference type="VEuPathDB" id="VectorBase:LOC119187549"/>
<evidence type="ECO:0000313" key="4">
    <source>
        <dbReference type="EMBL" id="KAH7932159.1"/>
    </source>
</evidence>
<comment type="caution">
    <text evidence="4">The sequence shown here is derived from an EMBL/GenBank/DDBJ whole genome shotgun (WGS) entry which is preliminary data.</text>
</comment>
<evidence type="ECO:0000256" key="1">
    <source>
        <dbReference type="ARBA" id="ARBA00022441"/>
    </source>
</evidence>
<dbReference type="Pfam" id="PF07707">
    <property type="entry name" value="BACK"/>
    <property type="match status" value="1"/>
</dbReference>
<evidence type="ECO:0000259" key="3">
    <source>
        <dbReference type="PROSITE" id="PS50097"/>
    </source>
</evidence>
<dbReference type="Gene3D" id="1.25.40.420">
    <property type="match status" value="1"/>
</dbReference>
<dbReference type="PANTHER" id="PTHR45632:SF26">
    <property type="entry name" value="BTB DOMAIN-CONTAINING PROTEIN"/>
    <property type="match status" value="1"/>
</dbReference>
<dbReference type="Pfam" id="PF00651">
    <property type="entry name" value="BTB"/>
    <property type="match status" value="1"/>
</dbReference>
<dbReference type="Gene3D" id="3.30.710.10">
    <property type="entry name" value="Potassium Channel Kv1.1, Chain A"/>
    <property type="match status" value="1"/>
</dbReference>
<dbReference type="AlphaFoldDB" id="A0A9J6CU99"/>
<dbReference type="PROSITE" id="PS50097">
    <property type="entry name" value="BTB"/>
    <property type="match status" value="1"/>
</dbReference>
<dbReference type="InterPro" id="IPR000210">
    <property type="entry name" value="BTB/POZ_dom"/>
</dbReference>
<dbReference type="InterPro" id="IPR015915">
    <property type="entry name" value="Kelch-typ_b-propeller"/>
</dbReference>
<gene>
    <name evidence="4" type="ORF">HPB51_029472</name>
</gene>
<sequence>MFAAVAKVKDAAVNGADEKDCMLTASFEATQLFIDDGRQREFAPGAAARAMPGLREQRKTRQHCDVVFRTTDNTEVWAHRFVMCAKYSGCYALFTIAKESMAPEERKRVGCPPVRAVIKDLEGDFIKLLVDFAYHIPMHERIGKHNIVKVLELAEVLKLVEIQHHCLKTLKEDLEPENCIETYHLATSHGYEYLAKEALRYLVRSFDEVWKNNAQFVALTVQEMNSILENDRLNAPSEVEETFQAIFKWISADVAAMKEYLARFLPLVRFVQCSATEFEKVVSHPEVQNDERSMKVLSVIHQTLTQHSLEVGKVSIIDLSSKQWLTPRVPKDILFVFGGLTSTATNKMFTFNGRAQKWRVMGSQNTTPRAYHSAAVINSCIYFVGGFNGRECYHSVVCFNVPLARWSTKANMAFARCYVSVAVLQASGSIYAMGGFDGRAHTRTVECYDIMVNQWSLVADMTEARSNASAAVAHGRIYIAGGFTGATILDSIESYDPSTNIWTHITTMSSPRSGAKVVAHKGMLYIIGGYNGVTRLSSLEKLDVRRGRIFQLPSMPHAKNSFAAVVLDGCIYVIGGYNGKSDQHICMRMVQLVERYDIANRQWFAAPQISTNCSDSAACVVEDVADPGKCPNLKAYNSRPYITLFMNSDAIARRLIFMHSSAEIEQEALNEWLRALKKSQATASLQDLNKVICYKNCQIQMLFQVRKGLDKQLHTHFSPEKEEPLAQVHQGCA</sequence>
<dbReference type="EMBL" id="JABSTU010006827">
    <property type="protein sequence ID" value="KAH7932159.1"/>
    <property type="molecule type" value="Genomic_DNA"/>
</dbReference>
<feature type="domain" description="BTB" evidence="3">
    <location>
        <begin position="64"/>
        <end position="134"/>
    </location>
</feature>
<dbReference type="SUPFAM" id="SSF54695">
    <property type="entry name" value="POZ domain"/>
    <property type="match status" value="1"/>
</dbReference>
<keyword evidence="2" id="KW-0677">Repeat</keyword>
<dbReference type="GO" id="GO:0003779">
    <property type="term" value="F:actin binding"/>
    <property type="evidence" value="ECO:0007669"/>
    <property type="project" value="UniProtKB-KW"/>
</dbReference>
<evidence type="ECO:0000313" key="5">
    <source>
        <dbReference type="Proteomes" id="UP000821866"/>
    </source>
</evidence>
<keyword evidence="1" id="KW-0880">Kelch repeat</keyword>
<dbReference type="Proteomes" id="UP000821866">
    <property type="component" value="Unassembled WGS sequence"/>
</dbReference>
<reference evidence="4" key="2">
    <citation type="submission" date="2021-09" db="EMBL/GenBank/DDBJ databases">
        <authorList>
            <person name="Jia N."/>
            <person name="Wang J."/>
            <person name="Shi W."/>
            <person name="Du L."/>
            <person name="Sun Y."/>
            <person name="Zhan W."/>
            <person name="Jiang J."/>
            <person name="Wang Q."/>
            <person name="Zhang B."/>
            <person name="Ji P."/>
            <person name="Sakyi L.B."/>
            <person name="Cui X."/>
            <person name="Yuan T."/>
            <person name="Jiang B."/>
            <person name="Yang W."/>
            <person name="Lam T.T.-Y."/>
            <person name="Chang Q."/>
            <person name="Ding S."/>
            <person name="Wang X."/>
            <person name="Zhu J."/>
            <person name="Ruan X."/>
            <person name="Zhao L."/>
            <person name="Wei J."/>
            <person name="Que T."/>
            <person name="Du C."/>
            <person name="Cheng J."/>
            <person name="Dai P."/>
            <person name="Han X."/>
            <person name="Huang E."/>
            <person name="Gao Y."/>
            <person name="Liu J."/>
            <person name="Shao H."/>
            <person name="Ye R."/>
            <person name="Li L."/>
            <person name="Wei W."/>
            <person name="Wang X."/>
            <person name="Wang C."/>
            <person name="Huo Q."/>
            <person name="Li W."/>
            <person name="Guo W."/>
            <person name="Chen H."/>
            <person name="Chen S."/>
            <person name="Zhou L."/>
            <person name="Zhou L."/>
            <person name="Ni X."/>
            <person name="Tian J."/>
            <person name="Zhou Y."/>
            <person name="Sheng Y."/>
            <person name="Liu T."/>
            <person name="Pan Y."/>
            <person name="Xia L."/>
            <person name="Li J."/>
            <person name="Zhao F."/>
            <person name="Cao W."/>
        </authorList>
    </citation>
    <scope>NUCLEOTIDE SEQUENCE</scope>
    <source>
        <strain evidence="4">Rmic-2018</strain>
        <tissue evidence="4">Larvae</tissue>
    </source>
</reference>
<dbReference type="InterPro" id="IPR011705">
    <property type="entry name" value="BACK"/>
</dbReference>
<evidence type="ECO:0000256" key="2">
    <source>
        <dbReference type="ARBA" id="ARBA00022737"/>
    </source>
</evidence>
<dbReference type="SUPFAM" id="SSF117281">
    <property type="entry name" value="Kelch motif"/>
    <property type="match status" value="1"/>
</dbReference>
<dbReference type="PANTHER" id="PTHR45632">
    <property type="entry name" value="LD33804P"/>
    <property type="match status" value="1"/>
</dbReference>